<dbReference type="Pfam" id="PF13692">
    <property type="entry name" value="Glyco_trans_1_4"/>
    <property type="match status" value="1"/>
</dbReference>
<organism evidence="1 2">
    <name type="scientific">Pseudorhizobium banfieldiae</name>
    <dbReference type="NCBI Taxonomy" id="1125847"/>
    <lineage>
        <taxon>Bacteria</taxon>
        <taxon>Pseudomonadati</taxon>
        <taxon>Pseudomonadota</taxon>
        <taxon>Alphaproteobacteria</taxon>
        <taxon>Hyphomicrobiales</taxon>
        <taxon>Rhizobiaceae</taxon>
        <taxon>Rhizobium/Agrobacterium group</taxon>
        <taxon>Pseudorhizobium</taxon>
    </lineage>
</organism>
<gene>
    <name evidence="1" type="ORF">NT26_1047</name>
</gene>
<sequence>MAETIIVADYTHAPSEGINVISKTIIDDLRNGGYDLDVMPPSEMLKSIPRLLLKQPRRIIFTHGPGVRTVFTSWILRLFSGAKIIWLATRPDVATPPEWLKGRKTAHIVIGNRPRPELSAVAPDASFVRQFIGIAPERLQVSDNATPMWPELRQRQVPIAVHVGHLRRSRGLDLLIEAKKMIGDRGEIVVQGSPNFPPDPGITEELRSGGVHVMNGHVSEISRIYRSADLYLFPVKPEDRGAIDLPLSVLEATACGCPVISTDFGAIPEAFDGVAGVTIVNSADFAKTVSDAILRMPLVRPIGLPEHLDVHRITDILRDLMR</sequence>
<proteinExistence type="predicted"/>
<dbReference type="KEGG" id="rht:NT26_1047"/>
<keyword evidence="2" id="KW-1185">Reference proteome</keyword>
<dbReference type="EMBL" id="FO082820">
    <property type="protein sequence ID" value="CCF18771.1"/>
    <property type="molecule type" value="Genomic_DNA"/>
</dbReference>
<dbReference type="SUPFAM" id="SSF53756">
    <property type="entry name" value="UDP-Glycosyltransferase/glycogen phosphorylase"/>
    <property type="match status" value="1"/>
</dbReference>
<dbReference type="Proteomes" id="UP000010792">
    <property type="component" value="Chromosome"/>
</dbReference>
<dbReference type="OrthoDB" id="5147801at2"/>
<accession>L0ND88</accession>
<protein>
    <submittedName>
        <fullName evidence="1">Glycosyl hydrolase domain protein</fullName>
    </submittedName>
</protein>
<dbReference type="AlphaFoldDB" id="L0ND88"/>
<dbReference type="GO" id="GO:0016787">
    <property type="term" value="F:hydrolase activity"/>
    <property type="evidence" value="ECO:0007669"/>
    <property type="project" value="UniProtKB-KW"/>
</dbReference>
<evidence type="ECO:0000313" key="1">
    <source>
        <dbReference type="EMBL" id="CCF18771.1"/>
    </source>
</evidence>
<dbReference type="Gene3D" id="3.40.50.2000">
    <property type="entry name" value="Glycogen Phosphorylase B"/>
    <property type="match status" value="1"/>
</dbReference>
<dbReference type="STRING" id="1125847.NT26_1047"/>
<dbReference type="RefSeq" id="WP_052637719.1">
    <property type="nucleotide sequence ID" value="NZ_FO082820.1"/>
</dbReference>
<reference evidence="1 2" key="1">
    <citation type="journal article" date="2013" name="Genome Biol. Evol.">
        <title>Life in an arsenic-containing gold mine: genome and physiology of the autotrophic arsenite-oxidizing bacterium rhizobium sp. NT-26.</title>
        <authorList>
            <person name="Andres J."/>
            <person name="Arsene-Ploetze F."/>
            <person name="Barbe V."/>
            <person name="Brochier-Armanet C."/>
            <person name="Cleiss-Arnold J."/>
            <person name="Coppee J.Y."/>
            <person name="Dillies M.A."/>
            <person name="Geist"/>
            <person name="L"/>
            <person name="Joublin A."/>
            <person name="Koechler S."/>
            <person name="Lassalle F."/>
            <person name="Marchal M."/>
            <person name="Medigue C."/>
            <person name="Muller D."/>
            <person name="Nesme X."/>
            <person name="Plewniak F."/>
            <person name="Proux C."/>
            <person name="Ramirez-Bahena M.H."/>
            <person name="Schenowitz C."/>
            <person name="Sismeiro O."/>
            <person name="Vallenet D."/>
            <person name="Santini J.M."/>
            <person name="Bertin P.N."/>
        </authorList>
    </citation>
    <scope>NUCLEOTIDE SEQUENCE [LARGE SCALE GENOMIC DNA]</scope>
    <source>
        <strain evidence="1 2">NT-26</strain>
    </source>
</reference>
<name>L0ND88_9HYPH</name>
<evidence type="ECO:0000313" key="2">
    <source>
        <dbReference type="Proteomes" id="UP000010792"/>
    </source>
</evidence>
<keyword evidence="1" id="KW-0378">Hydrolase</keyword>
<dbReference type="PANTHER" id="PTHR12526">
    <property type="entry name" value="GLYCOSYLTRANSFERASE"/>
    <property type="match status" value="1"/>
</dbReference>